<gene>
    <name evidence="1" type="ORF">SAMN04488541_102376</name>
</gene>
<dbReference type="Pfam" id="PF08889">
    <property type="entry name" value="WbqC"/>
    <property type="match status" value="1"/>
</dbReference>
<dbReference type="STRING" id="1003.SAMN04488541_102376"/>
<dbReference type="RefSeq" id="WP_091546407.1">
    <property type="nucleotide sequence ID" value="NZ_FONY01000023.1"/>
</dbReference>
<evidence type="ECO:0000313" key="1">
    <source>
        <dbReference type="EMBL" id="SFF28366.1"/>
    </source>
</evidence>
<dbReference type="Proteomes" id="UP000199513">
    <property type="component" value="Unassembled WGS sequence"/>
</dbReference>
<name>A0A1I2HHX1_9BACT</name>
<organism evidence="1 2">
    <name type="scientific">Thermoflexibacter ruber</name>
    <dbReference type="NCBI Taxonomy" id="1003"/>
    <lineage>
        <taxon>Bacteria</taxon>
        <taxon>Pseudomonadati</taxon>
        <taxon>Bacteroidota</taxon>
        <taxon>Cytophagia</taxon>
        <taxon>Cytophagales</taxon>
        <taxon>Thermoflexibacteraceae</taxon>
        <taxon>Thermoflexibacter</taxon>
    </lineage>
</organism>
<reference evidence="1 2" key="1">
    <citation type="submission" date="2016-10" db="EMBL/GenBank/DDBJ databases">
        <authorList>
            <person name="de Groot N.N."/>
        </authorList>
    </citation>
    <scope>NUCLEOTIDE SEQUENCE [LARGE SCALE GENOMIC DNA]</scope>
    <source>
        <strain>GEY</strain>
        <strain evidence="2">DSM 9560</strain>
    </source>
</reference>
<keyword evidence="2" id="KW-1185">Reference proteome</keyword>
<dbReference type="EMBL" id="FONY01000023">
    <property type="protein sequence ID" value="SFF28366.1"/>
    <property type="molecule type" value="Genomic_DNA"/>
</dbReference>
<dbReference type="InterPro" id="IPR014985">
    <property type="entry name" value="WbqC"/>
</dbReference>
<protein>
    <submittedName>
        <fullName evidence="1">WbqC-like protein family protein</fullName>
    </submittedName>
</protein>
<proteinExistence type="predicted"/>
<dbReference type="AlphaFoldDB" id="A0A1I2HHX1"/>
<sequence length="232" mass="27492">MRVAVLQSNYLPWKGYFDIINSVDVFVYYDEVQYTKNDWRNRNKLYGKNGEFWLTIPIHKDAVKQKISQVRIENPFWQEQHFKSIYLTYKRSPFFHQIEPLIHEVYIEKKWELLIDIDRYFIEKIARIVGIQTKFIDSKNFDLQGDRVERLVSLLKQVGASSYISGPSAKDYLAGKEHIFAENNIDLLYKSYIGYKEYPQLCSPFLHGVSVIDVLANVNLAEISQYLFIRNN</sequence>
<evidence type="ECO:0000313" key="2">
    <source>
        <dbReference type="Proteomes" id="UP000199513"/>
    </source>
</evidence>
<dbReference type="OrthoDB" id="3611744at2"/>
<accession>A0A1I2HHX1</accession>